<organism evidence="2 3">
    <name type="scientific">Vibrio sinaloensis DSM 21326</name>
    <dbReference type="NCBI Taxonomy" id="945550"/>
    <lineage>
        <taxon>Bacteria</taxon>
        <taxon>Pseudomonadati</taxon>
        <taxon>Pseudomonadota</taxon>
        <taxon>Gammaproteobacteria</taxon>
        <taxon>Vibrionales</taxon>
        <taxon>Vibrionaceae</taxon>
        <taxon>Vibrio</taxon>
        <taxon>Vibrio oreintalis group</taxon>
    </lineage>
</organism>
<dbReference type="SUPFAM" id="SSF51445">
    <property type="entry name" value="(Trans)glycosidases"/>
    <property type="match status" value="1"/>
</dbReference>
<evidence type="ECO:0000313" key="2">
    <source>
        <dbReference type="EMBL" id="EGA68405.1"/>
    </source>
</evidence>
<dbReference type="PANTHER" id="PTHR47786">
    <property type="entry name" value="ALPHA-1,4-GLUCAN:MALTOSE-1-PHOSPHATE MALTOSYLTRANSFERASE"/>
    <property type="match status" value="1"/>
</dbReference>
<dbReference type="Proteomes" id="UP000006228">
    <property type="component" value="Unassembled WGS sequence"/>
</dbReference>
<dbReference type="AlphaFoldDB" id="E8MCA0"/>
<dbReference type="PANTHER" id="PTHR47786:SF2">
    <property type="entry name" value="GLYCOSYL HYDROLASE FAMILY 13 CATALYTIC DOMAIN-CONTAINING PROTEIN"/>
    <property type="match status" value="1"/>
</dbReference>
<reference evidence="2 3" key="1">
    <citation type="journal article" date="2012" name="Int. J. Syst. Evol. Microbiol.">
        <title>Vibrio caribbeanicus sp. nov., isolated from the marine sponge Scleritoderma cyanea.</title>
        <authorList>
            <person name="Hoffmann M."/>
            <person name="Monday S.R."/>
            <person name="Allard M.W."/>
            <person name="Strain E.A."/>
            <person name="Whittaker P."/>
            <person name="Naum M."/>
            <person name="McCarthy P.J."/>
            <person name="Lopez J.V."/>
            <person name="Fischer M."/>
            <person name="Brown E.W."/>
        </authorList>
    </citation>
    <scope>NUCLEOTIDE SEQUENCE [LARGE SCALE GENOMIC DNA]</scope>
    <source>
        <strain evidence="3">DSMZ 21326</strain>
    </source>
</reference>
<dbReference type="OrthoDB" id="9805159at2"/>
<dbReference type="RefSeq" id="WP_008080816.1">
    <property type="nucleotide sequence ID" value="NZ_AEVT01000107.1"/>
</dbReference>
<gene>
    <name evidence="2" type="ORF">VISI1226_08999</name>
</gene>
<evidence type="ECO:0000313" key="3">
    <source>
        <dbReference type="Proteomes" id="UP000006228"/>
    </source>
</evidence>
<comment type="caution">
    <text evidence="2">The sequence shown here is derived from an EMBL/GenBank/DDBJ whole genome shotgun (WGS) entry which is preliminary data.</text>
</comment>
<name>E8MCA0_PHOS4</name>
<dbReference type="GeneID" id="95571170"/>
<dbReference type="Pfam" id="PF00128">
    <property type="entry name" value="Alpha-amylase"/>
    <property type="match status" value="1"/>
</dbReference>
<accession>E8MCA0</accession>
<protein>
    <submittedName>
        <fullName evidence="2">Alpha amylase catalytic region</fullName>
    </submittedName>
</protein>
<sequence>MDSFHHPEWTKDKNIYEVNLRQYTQEGTINAFSQHLPRLKSMGVDILWLMPIHPVGQKNRKGTLGSQYAARDYTALDPSLGSKADLKALVDQVHAMGMYLIIDWVANHTGWDHVWVEAHPEWYQRDNNGELFPYTYVDSQKTEYWTDVIGLNYENPVLWRGMKDAMAYWVTEFDIDGFRCDVAGLVPTPFWDYVTTELHKLKHLFMLAEWSAPDLHRQSFDMTYDWGFYELMGAIARGHKSAAEIPNYLDQLYTQYPQDAYRMVFTTNHDKNTWEAHDDEFFGDSFKAFAVLAATLYGMPLIYSGQESYLDKRLAFFEKDPIDWKNFQLEAFYRDLLLLKRENSALWNGTFGAKPIFQQTENPNVIHYIRENDNNKVEVVINLSKQTQRYKHQSTQAERALTPYQYVITKA</sequence>
<dbReference type="SUPFAM" id="SSF51011">
    <property type="entry name" value="Glycosyl hydrolase domain"/>
    <property type="match status" value="1"/>
</dbReference>
<evidence type="ECO:0000259" key="1">
    <source>
        <dbReference type="SMART" id="SM00642"/>
    </source>
</evidence>
<dbReference type="InterPro" id="IPR017853">
    <property type="entry name" value="GH"/>
</dbReference>
<feature type="domain" description="Glycosyl hydrolase family 13 catalytic" evidence="1">
    <location>
        <begin position="1"/>
        <end position="340"/>
    </location>
</feature>
<dbReference type="CDD" id="cd11313">
    <property type="entry name" value="AmyAc_arch_bac_AmyA"/>
    <property type="match status" value="1"/>
</dbReference>
<dbReference type="EMBL" id="AEVT01000107">
    <property type="protein sequence ID" value="EGA68405.1"/>
    <property type="molecule type" value="Genomic_DNA"/>
</dbReference>
<dbReference type="SMART" id="SM00642">
    <property type="entry name" value="Aamy"/>
    <property type="match status" value="1"/>
</dbReference>
<dbReference type="GO" id="GO:0005975">
    <property type="term" value="P:carbohydrate metabolic process"/>
    <property type="evidence" value="ECO:0007669"/>
    <property type="project" value="InterPro"/>
</dbReference>
<proteinExistence type="predicted"/>
<dbReference type="Gene3D" id="3.20.20.80">
    <property type="entry name" value="Glycosidases"/>
    <property type="match status" value="1"/>
</dbReference>
<dbReference type="eggNOG" id="COG0366">
    <property type="taxonomic scope" value="Bacteria"/>
</dbReference>
<dbReference type="InterPro" id="IPR006047">
    <property type="entry name" value="GH13_cat_dom"/>
</dbReference>